<dbReference type="GO" id="GO:0015192">
    <property type="term" value="F:L-phenylalanine transmembrane transporter activity"/>
    <property type="evidence" value="ECO:0007669"/>
    <property type="project" value="TreeGrafter"/>
</dbReference>
<feature type="transmembrane region" description="Helical" evidence="10">
    <location>
        <begin position="295"/>
        <end position="318"/>
    </location>
</feature>
<evidence type="ECO:0000256" key="10">
    <source>
        <dbReference type="SAM" id="Phobius"/>
    </source>
</evidence>
<dbReference type="GO" id="GO:0015188">
    <property type="term" value="F:L-isoleucine transmembrane transporter activity"/>
    <property type="evidence" value="ECO:0007669"/>
    <property type="project" value="TreeGrafter"/>
</dbReference>
<feature type="transmembrane region" description="Helical" evidence="10">
    <location>
        <begin position="108"/>
        <end position="124"/>
    </location>
</feature>
<dbReference type="GO" id="GO:0005304">
    <property type="term" value="F:L-valine transmembrane transporter activity"/>
    <property type="evidence" value="ECO:0007669"/>
    <property type="project" value="TreeGrafter"/>
</dbReference>
<feature type="transmembrane region" description="Helical" evidence="10">
    <location>
        <begin position="32"/>
        <end position="53"/>
    </location>
</feature>
<comment type="similarity">
    <text evidence="9">Belongs to the binding-protein-dependent transport system permease family. LivHM subfamily.</text>
</comment>
<evidence type="ECO:0000256" key="4">
    <source>
        <dbReference type="ARBA" id="ARBA00022519"/>
    </source>
</evidence>
<sequence length="381" mass="40761">MAAPLLIHREDETYVVSETVSKSRSSKFRDGWVDGFLWFIRIAAILVVGFGIFRSVVMTLNGEGTSVDAWENLIVSGVAQGAMYGMLALGYSMVYGVLGFINFAHGEVFMGGAMVSFFVAQALFDNGVWESNFALSLFIILIVAVLTSTLIAVIVERVAYRPLRDAPRIIPLITSIGISFFLQYTFAGLFGEGVKTYPTPPDYLRNKVTVLGFLPIEGTKILVMVVATISMIGLYFYVQKTRAGRAMRAVAEDKEIAALMGINVERTIVSTFAVGGAMAGVAGILWALLFRSISFVTGFLPGIKAFTAAVLGGIGNLAGAMVGGVVLGLFENVGTIVVLGGLGIPGAGTLKDVISFSALVLVLVFRPRGLFGERLSHEDRP</sequence>
<evidence type="ECO:0000256" key="3">
    <source>
        <dbReference type="ARBA" id="ARBA00022475"/>
    </source>
</evidence>
<feature type="transmembrane region" description="Helical" evidence="10">
    <location>
        <begin position="221"/>
        <end position="238"/>
    </location>
</feature>
<dbReference type="CDD" id="cd06582">
    <property type="entry name" value="TM_PBP1_LivH_like"/>
    <property type="match status" value="1"/>
</dbReference>
<keyword evidence="4" id="KW-0997">Cell inner membrane</keyword>
<dbReference type="GO" id="GO:0015190">
    <property type="term" value="F:L-leucine transmembrane transporter activity"/>
    <property type="evidence" value="ECO:0007669"/>
    <property type="project" value="TreeGrafter"/>
</dbReference>
<evidence type="ECO:0000313" key="11">
    <source>
        <dbReference type="EMBL" id="VAW06948.1"/>
    </source>
</evidence>
<keyword evidence="6" id="KW-0029">Amino-acid transport</keyword>
<feature type="transmembrane region" description="Helical" evidence="10">
    <location>
        <begin position="268"/>
        <end position="289"/>
    </location>
</feature>
<dbReference type="Pfam" id="PF02653">
    <property type="entry name" value="BPD_transp_2"/>
    <property type="match status" value="1"/>
</dbReference>
<evidence type="ECO:0000256" key="2">
    <source>
        <dbReference type="ARBA" id="ARBA00022448"/>
    </source>
</evidence>
<dbReference type="PANTHER" id="PTHR11795:SF371">
    <property type="entry name" value="HIGH-AFFINITY BRANCHED-CHAIN AMINO ACID TRANSPORT SYSTEM PERMEASE PROTEIN LIVH"/>
    <property type="match status" value="1"/>
</dbReference>
<keyword evidence="3" id="KW-1003">Cell membrane</keyword>
<feature type="transmembrane region" description="Helical" evidence="10">
    <location>
        <begin position="172"/>
        <end position="191"/>
    </location>
</feature>
<dbReference type="GO" id="GO:0005886">
    <property type="term" value="C:plasma membrane"/>
    <property type="evidence" value="ECO:0007669"/>
    <property type="project" value="UniProtKB-SubCell"/>
</dbReference>
<dbReference type="AlphaFoldDB" id="A0A3B0SNA8"/>
<keyword evidence="5 10" id="KW-0812">Transmembrane</keyword>
<gene>
    <name evidence="11" type="ORF">MNBD_ACTINO02-2399</name>
</gene>
<evidence type="ECO:0000256" key="8">
    <source>
        <dbReference type="ARBA" id="ARBA00023136"/>
    </source>
</evidence>
<evidence type="ECO:0000256" key="6">
    <source>
        <dbReference type="ARBA" id="ARBA00022970"/>
    </source>
</evidence>
<dbReference type="EMBL" id="UOEK01000376">
    <property type="protein sequence ID" value="VAW06948.1"/>
    <property type="molecule type" value="Genomic_DNA"/>
</dbReference>
<keyword evidence="8 10" id="KW-0472">Membrane</keyword>
<accession>A0A3B0SNA8</accession>
<dbReference type="InterPro" id="IPR052157">
    <property type="entry name" value="BCAA_transport_permease"/>
</dbReference>
<feature type="transmembrane region" description="Helical" evidence="10">
    <location>
        <begin position="136"/>
        <end position="160"/>
    </location>
</feature>
<evidence type="ECO:0000256" key="9">
    <source>
        <dbReference type="ARBA" id="ARBA00037998"/>
    </source>
</evidence>
<keyword evidence="7 10" id="KW-1133">Transmembrane helix</keyword>
<feature type="transmembrane region" description="Helical" evidence="10">
    <location>
        <begin position="73"/>
        <end position="101"/>
    </location>
</feature>
<evidence type="ECO:0000256" key="7">
    <source>
        <dbReference type="ARBA" id="ARBA00022989"/>
    </source>
</evidence>
<reference evidence="11" key="1">
    <citation type="submission" date="2018-06" db="EMBL/GenBank/DDBJ databases">
        <authorList>
            <person name="Zhirakovskaya E."/>
        </authorList>
    </citation>
    <scope>NUCLEOTIDE SEQUENCE</scope>
</reference>
<comment type="subcellular location">
    <subcellularLocation>
        <location evidence="1">Cell membrane</location>
        <topology evidence="1">Multi-pass membrane protein</topology>
    </subcellularLocation>
</comment>
<dbReference type="PANTHER" id="PTHR11795">
    <property type="entry name" value="BRANCHED-CHAIN AMINO ACID TRANSPORT SYSTEM PERMEASE PROTEIN LIVH"/>
    <property type="match status" value="1"/>
</dbReference>
<name>A0A3B0SNA8_9ZZZZ</name>
<dbReference type="InterPro" id="IPR001851">
    <property type="entry name" value="ABC_transp_permease"/>
</dbReference>
<protein>
    <submittedName>
        <fullName evidence="11">High-affinity branched-chain amino acid transport system permease protein LivH (TC 3.A.1.4.1)</fullName>
    </submittedName>
</protein>
<dbReference type="GO" id="GO:1903806">
    <property type="term" value="P:L-isoleucine import across plasma membrane"/>
    <property type="evidence" value="ECO:0007669"/>
    <property type="project" value="TreeGrafter"/>
</dbReference>
<dbReference type="GO" id="GO:0015808">
    <property type="term" value="P:L-alanine transport"/>
    <property type="evidence" value="ECO:0007669"/>
    <property type="project" value="TreeGrafter"/>
</dbReference>
<organism evidence="11">
    <name type="scientific">hydrothermal vent metagenome</name>
    <dbReference type="NCBI Taxonomy" id="652676"/>
    <lineage>
        <taxon>unclassified sequences</taxon>
        <taxon>metagenomes</taxon>
        <taxon>ecological metagenomes</taxon>
    </lineage>
</organism>
<evidence type="ECO:0000256" key="5">
    <source>
        <dbReference type="ARBA" id="ARBA00022692"/>
    </source>
</evidence>
<proteinExistence type="inferred from homology"/>
<dbReference type="GO" id="GO:0042941">
    <property type="term" value="P:D-alanine transmembrane transport"/>
    <property type="evidence" value="ECO:0007669"/>
    <property type="project" value="TreeGrafter"/>
</dbReference>
<evidence type="ECO:0000256" key="1">
    <source>
        <dbReference type="ARBA" id="ARBA00004651"/>
    </source>
</evidence>
<keyword evidence="2" id="KW-0813">Transport</keyword>